<dbReference type="AlphaFoldDB" id="A0A918AVL9"/>
<sequence length="277" mass="29382">MREPPPPVTATALRADALRSAVLEAAVLAGHLLLYPTGLVPAGLVPARLHPGRCPAPAPHGAIPYVARPPVVLLHGLSDNRSVFVPLHRALARDGTRHVRAVNHSPLTLDLRAAAHRLTGHVDELRARTGRDEVDLVGHSLGGLVARYYVQRLGGAAHVRTVVTLGTPHGGTSALPLADVHPLVRQMRPDSPVLRELAAPAPGCRTRFVSFWSELDLWMSPVETARLDHPDLDTVNVRVSGIGHLALPVHPSVTARIVAELDRGSPASGTTGSMIVA</sequence>
<comment type="caution">
    <text evidence="1">The sequence shown here is derived from an EMBL/GenBank/DDBJ whole genome shotgun (WGS) entry which is preliminary data.</text>
</comment>
<organism evidence="1 2">
    <name type="scientific">Streptomyces roseolilacinus</name>
    <dbReference type="NCBI Taxonomy" id="66904"/>
    <lineage>
        <taxon>Bacteria</taxon>
        <taxon>Bacillati</taxon>
        <taxon>Actinomycetota</taxon>
        <taxon>Actinomycetes</taxon>
        <taxon>Kitasatosporales</taxon>
        <taxon>Streptomycetaceae</taxon>
        <taxon>Streptomyces</taxon>
    </lineage>
</organism>
<gene>
    <name evidence="1" type="ORF">GCM10010249_05870</name>
</gene>
<accession>A0A918AVL9</accession>
<keyword evidence="2" id="KW-1185">Reference proteome</keyword>
<dbReference type="PANTHER" id="PTHR37946">
    <property type="entry name" value="SLL1969 PROTEIN"/>
    <property type="match status" value="1"/>
</dbReference>
<dbReference type="RefSeq" id="WP_189529622.1">
    <property type="nucleotide sequence ID" value="NZ_BMSV01000001.1"/>
</dbReference>
<dbReference type="PANTHER" id="PTHR37946:SF1">
    <property type="entry name" value="SLL1969 PROTEIN"/>
    <property type="match status" value="1"/>
</dbReference>
<dbReference type="SUPFAM" id="SSF53474">
    <property type="entry name" value="alpha/beta-Hydrolases"/>
    <property type="match status" value="1"/>
</dbReference>
<protein>
    <submittedName>
        <fullName evidence="1">Lipase</fullName>
    </submittedName>
</protein>
<evidence type="ECO:0000313" key="1">
    <source>
        <dbReference type="EMBL" id="GGP90687.1"/>
    </source>
</evidence>
<dbReference type="Gene3D" id="3.40.50.1820">
    <property type="entry name" value="alpha/beta hydrolase"/>
    <property type="match status" value="1"/>
</dbReference>
<proteinExistence type="predicted"/>
<dbReference type="Proteomes" id="UP000654123">
    <property type="component" value="Unassembled WGS sequence"/>
</dbReference>
<evidence type="ECO:0000313" key="2">
    <source>
        <dbReference type="Proteomes" id="UP000654123"/>
    </source>
</evidence>
<reference evidence="1" key="1">
    <citation type="journal article" date="2014" name="Int. J. Syst. Evol. Microbiol.">
        <title>Complete genome sequence of Corynebacterium casei LMG S-19264T (=DSM 44701T), isolated from a smear-ripened cheese.</title>
        <authorList>
            <consortium name="US DOE Joint Genome Institute (JGI-PGF)"/>
            <person name="Walter F."/>
            <person name="Albersmeier A."/>
            <person name="Kalinowski J."/>
            <person name="Ruckert C."/>
        </authorList>
    </citation>
    <scope>NUCLEOTIDE SEQUENCE</scope>
    <source>
        <strain evidence="1">JCM 4335</strain>
    </source>
</reference>
<dbReference type="InterPro" id="IPR029058">
    <property type="entry name" value="AB_hydrolase_fold"/>
</dbReference>
<dbReference type="EMBL" id="BMSV01000001">
    <property type="protein sequence ID" value="GGP90687.1"/>
    <property type="molecule type" value="Genomic_DNA"/>
</dbReference>
<dbReference type="Pfam" id="PF02089">
    <property type="entry name" value="Palm_thioest"/>
    <property type="match status" value="1"/>
</dbReference>
<name>A0A918AVL9_9ACTN</name>
<reference evidence="1" key="2">
    <citation type="submission" date="2020-09" db="EMBL/GenBank/DDBJ databases">
        <authorList>
            <person name="Sun Q."/>
            <person name="Ohkuma M."/>
        </authorList>
    </citation>
    <scope>NUCLEOTIDE SEQUENCE</scope>
    <source>
        <strain evidence="1">JCM 4335</strain>
    </source>
</reference>